<dbReference type="EMBL" id="QZVS01000085">
    <property type="protein sequence ID" value="RJT88051.1"/>
    <property type="molecule type" value="Genomic_DNA"/>
</dbReference>
<dbReference type="InterPro" id="IPR000683">
    <property type="entry name" value="Gfo/Idh/MocA-like_OxRdtase_N"/>
</dbReference>
<dbReference type="AlphaFoldDB" id="A0A3A5MGR9"/>
<sequence length="333" mass="35222">MTEPNSSTQIRWGILATGGIAHAFTDDLVKNGHTVQAVGSRTPGAAAAFADEFGIPTAHASYEALVADPQVDVVYVATPHPFHEANARLALNAGKHVLIEKPFALNAQQARAIVDLATGRNLLVMEAMWTRFLPHMVRIREILAAGTIGEVHTLIADHCQSLPADPGHRLNALELGGGALLDLGIYPLSFASSLFGVPESILATATFKPTGADAHVATLFRYPGGAIASTVSVSDSVGPNTAVIIGSLGRIEIDAVWYSPTTFRVYSATGDLLETFVTGELTGRGMYCEAQEIERLIRAGSVSSVVMPPEESVTIMQGLDAVRAQIGLRYPGE</sequence>
<comment type="similarity">
    <text evidence="1">Belongs to the Gfo/Idh/MocA family.</text>
</comment>
<dbReference type="Gene3D" id="3.40.50.720">
    <property type="entry name" value="NAD(P)-binding Rossmann-like Domain"/>
    <property type="match status" value="1"/>
</dbReference>
<dbReference type="InterPro" id="IPR036291">
    <property type="entry name" value="NAD(P)-bd_dom_sf"/>
</dbReference>
<feature type="domain" description="GFO/IDH/MocA-like oxidoreductase" evidence="5">
    <location>
        <begin position="137"/>
        <end position="252"/>
    </location>
</feature>
<dbReference type="PANTHER" id="PTHR22604">
    <property type="entry name" value="OXIDOREDUCTASES"/>
    <property type="match status" value="1"/>
</dbReference>
<dbReference type="Pfam" id="PF01408">
    <property type="entry name" value="GFO_IDH_MocA"/>
    <property type="match status" value="1"/>
</dbReference>
<evidence type="ECO:0000313" key="7">
    <source>
        <dbReference type="Proteomes" id="UP000272015"/>
    </source>
</evidence>
<dbReference type="SUPFAM" id="SSF51735">
    <property type="entry name" value="NAD(P)-binding Rossmann-fold domains"/>
    <property type="match status" value="1"/>
</dbReference>
<proteinExistence type="inferred from homology"/>
<dbReference type="GO" id="GO:0000166">
    <property type="term" value="F:nucleotide binding"/>
    <property type="evidence" value="ECO:0007669"/>
    <property type="project" value="InterPro"/>
</dbReference>
<keyword evidence="7" id="KW-1185">Reference proteome</keyword>
<name>A0A3A5MGR9_9MICO</name>
<dbReference type="Proteomes" id="UP000272015">
    <property type="component" value="Unassembled WGS sequence"/>
</dbReference>
<dbReference type="GO" id="GO:0016491">
    <property type="term" value="F:oxidoreductase activity"/>
    <property type="evidence" value="ECO:0007669"/>
    <property type="project" value="UniProtKB-KW"/>
</dbReference>
<evidence type="ECO:0000256" key="3">
    <source>
        <dbReference type="ARBA" id="ARBA00023027"/>
    </source>
</evidence>
<organism evidence="6 7">
    <name type="scientific">Cryobacterium melibiosiphilum</name>
    <dbReference type="NCBI Taxonomy" id="995039"/>
    <lineage>
        <taxon>Bacteria</taxon>
        <taxon>Bacillati</taxon>
        <taxon>Actinomycetota</taxon>
        <taxon>Actinomycetes</taxon>
        <taxon>Micrococcales</taxon>
        <taxon>Microbacteriaceae</taxon>
        <taxon>Cryobacterium</taxon>
    </lineage>
</organism>
<dbReference type="OrthoDB" id="9815825at2"/>
<dbReference type="Pfam" id="PF22725">
    <property type="entry name" value="GFO_IDH_MocA_C3"/>
    <property type="match status" value="1"/>
</dbReference>
<reference evidence="6 7" key="1">
    <citation type="submission" date="2018-09" db="EMBL/GenBank/DDBJ databases">
        <title>Novel species of Cryobacterium.</title>
        <authorList>
            <person name="Liu Q."/>
            <person name="Xin Y.-H."/>
        </authorList>
    </citation>
    <scope>NUCLEOTIDE SEQUENCE [LARGE SCALE GENOMIC DNA]</scope>
    <source>
        <strain evidence="6 7">Hh39</strain>
    </source>
</reference>
<dbReference type="InterPro" id="IPR055170">
    <property type="entry name" value="GFO_IDH_MocA-like_dom"/>
</dbReference>
<comment type="caution">
    <text evidence="6">The sequence shown here is derived from an EMBL/GenBank/DDBJ whole genome shotgun (WGS) entry which is preliminary data.</text>
</comment>
<dbReference type="Gene3D" id="3.30.360.10">
    <property type="entry name" value="Dihydrodipicolinate Reductase, domain 2"/>
    <property type="match status" value="1"/>
</dbReference>
<evidence type="ECO:0000256" key="2">
    <source>
        <dbReference type="ARBA" id="ARBA00023002"/>
    </source>
</evidence>
<evidence type="ECO:0000313" key="6">
    <source>
        <dbReference type="EMBL" id="RJT88051.1"/>
    </source>
</evidence>
<keyword evidence="3" id="KW-0520">NAD</keyword>
<evidence type="ECO:0000259" key="4">
    <source>
        <dbReference type="Pfam" id="PF01408"/>
    </source>
</evidence>
<dbReference type="SUPFAM" id="SSF55347">
    <property type="entry name" value="Glyceraldehyde-3-phosphate dehydrogenase-like, C-terminal domain"/>
    <property type="match status" value="1"/>
</dbReference>
<keyword evidence="2" id="KW-0560">Oxidoreductase</keyword>
<protein>
    <submittedName>
        <fullName evidence="6">Gfo/Idh/MocA family oxidoreductase</fullName>
    </submittedName>
</protein>
<evidence type="ECO:0000259" key="5">
    <source>
        <dbReference type="Pfam" id="PF22725"/>
    </source>
</evidence>
<dbReference type="RefSeq" id="WP_119974860.1">
    <property type="nucleotide sequence ID" value="NZ_JBHSQA010000012.1"/>
</dbReference>
<gene>
    <name evidence="6" type="ORF">D6T64_11725</name>
</gene>
<accession>A0A3A5MGR9</accession>
<evidence type="ECO:0000256" key="1">
    <source>
        <dbReference type="ARBA" id="ARBA00010928"/>
    </source>
</evidence>
<dbReference type="InterPro" id="IPR050984">
    <property type="entry name" value="Gfo/Idh/MocA_domain"/>
</dbReference>
<feature type="domain" description="Gfo/Idh/MocA-like oxidoreductase N-terminal" evidence="4">
    <location>
        <begin position="10"/>
        <end position="126"/>
    </location>
</feature>
<dbReference type="PANTHER" id="PTHR22604:SF105">
    <property type="entry name" value="TRANS-1,2-DIHYDROBENZENE-1,2-DIOL DEHYDROGENASE"/>
    <property type="match status" value="1"/>
</dbReference>